<keyword evidence="4" id="KW-1185">Reference proteome</keyword>
<feature type="region of interest" description="Disordered" evidence="1">
    <location>
        <begin position="633"/>
        <end position="661"/>
    </location>
</feature>
<feature type="domain" description="F-box" evidence="2">
    <location>
        <begin position="87"/>
        <end position="150"/>
    </location>
</feature>
<comment type="caution">
    <text evidence="3">The sequence shown here is derived from an EMBL/GenBank/DDBJ whole genome shotgun (WGS) entry which is preliminary data.</text>
</comment>
<dbReference type="InterPro" id="IPR036047">
    <property type="entry name" value="F-box-like_dom_sf"/>
</dbReference>
<accession>A0A8H6LW68</accession>
<dbReference type="EMBL" id="JACGCI010000122">
    <property type="protein sequence ID" value="KAF6744424.1"/>
    <property type="molecule type" value="Genomic_DNA"/>
</dbReference>
<dbReference type="AlphaFoldDB" id="A0A8H6LW68"/>
<reference evidence="3 4" key="1">
    <citation type="submission" date="2020-07" db="EMBL/GenBank/DDBJ databases">
        <title>Comparative genomics of pyrophilous fungi reveals a link between fire events and developmental genes.</title>
        <authorList>
            <consortium name="DOE Joint Genome Institute"/>
            <person name="Steindorff A.S."/>
            <person name="Carver A."/>
            <person name="Calhoun S."/>
            <person name="Stillman K."/>
            <person name="Liu H."/>
            <person name="Lipzen A."/>
            <person name="Pangilinan J."/>
            <person name="Labutti K."/>
            <person name="Bruns T.D."/>
            <person name="Grigoriev I.V."/>
        </authorList>
    </citation>
    <scope>NUCLEOTIDE SEQUENCE [LARGE SCALE GENOMIC DNA]</scope>
    <source>
        <strain evidence="3 4">CBS 144469</strain>
    </source>
</reference>
<dbReference type="SUPFAM" id="SSF81383">
    <property type="entry name" value="F-box domain"/>
    <property type="match status" value="1"/>
</dbReference>
<dbReference type="Proteomes" id="UP000521943">
    <property type="component" value="Unassembled WGS sequence"/>
</dbReference>
<feature type="compositionally biased region" description="Acidic residues" evidence="1">
    <location>
        <begin position="639"/>
        <end position="655"/>
    </location>
</feature>
<proteinExistence type="predicted"/>
<dbReference type="InterPro" id="IPR001810">
    <property type="entry name" value="F-box_dom"/>
</dbReference>
<gene>
    <name evidence="3" type="ORF">DFP72DRAFT_1177019</name>
</gene>
<evidence type="ECO:0000313" key="3">
    <source>
        <dbReference type="EMBL" id="KAF6744424.1"/>
    </source>
</evidence>
<evidence type="ECO:0000313" key="4">
    <source>
        <dbReference type="Proteomes" id="UP000521943"/>
    </source>
</evidence>
<protein>
    <recommendedName>
        <fullName evidence="2">F-box domain-containing protein</fullName>
    </recommendedName>
</protein>
<dbReference type="SUPFAM" id="SSF52047">
    <property type="entry name" value="RNI-like"/>
    <property type="match status" value="1"/>
</dbReference>
<name>A0A8H6LW68_9AGAR</name>
<evidence type="ECO:0000256" key="1">
    <source>
        <dbReference type="SAM" id="MobiDB-lite"/>
    </source>
</evidence>
<evidence type="ECO:0000259" key="2">
    <source>
        <dbReference type="Pfam" id="PF12937"/>
    </source>
</evidence>
<dbReference type="InterPro" id="IPR032675">
    <property type="entry name" value="LRR_dom_sf"/>
</dbReference>
<dbReference type="Gene3D" id="3.80.10.10">
    <property type="entry name" value="Ribonuclease Inhibitor"/>
    <property type="match status" value="1"/>
</dbReference>
<organism evidence="3 4">
    <name type="scientific">Ephemerocybe angulata</name>
    <dbReference type="NCBI Taxonomy" id="980116"/>
    <lineage>
        <taxon>Eukaryota</taxon>
        <taxon>Fungi</taxon>
        <taxon>Dikarya</taxon>
        <taxon>Basidiomycota</taxon>
        <taxon>Agaricomycotina</taxon>
        <taxon>Agaricomycetes</taxon>
        <taxon>Agaricomycetidae</taxon>
        <taxon>Agaricales</taxon>
        <taxon>Agaricineae</taxon>
        <taxon>Psathyrellaceae</taxon>
        <taxon>Ephemerocybe</taxon>
    </lineage>
</organism>
<dbReference type="Pfam" id="PF12937">
    <property type="entry name" value="F-box-like"/>
    <property type="match status" value="1"/>
</dbReference>
<dbReference type="Gene3D" id="1.20.1280.50">
    <property type="match status" value="1"/>
</dbReference>
<dbReference type="OrthoDB" id="2911049at2759"/>
<sequence>MFGNMFSSYKSIRASSGATGLSLSSKQTHDILSYLSRNMWSNSTQRLLRAQDGINTQTHRTRLEERLLELEAEARAIKYYQNTLAPINCLPPEIISIIFLIVAERAPNRFPSYRQGPSVDMSWLPCTTQVCRRWREIALSCPALWSHISFATPELTQLMLLRSKNTPISVTFVALSWGGKGYPRHIFDALSWQSHRLKSIELLNRGNATFDYDTETIYLDDVLSNCSGPMPILESLRLSDQQGRGFKFPGRSFPDGTPALKYLEAHGCEISSWQALPLGTSLTTLHLEAHPGAVRPSIAELHSCLDRVPSLLSLHLTSFLPVDFQDNPRLSDRLPQVLPHLEEMRLVDYVRPISNLLRAFYIPPSTSLEIVCDSEDVDGDFLGPIEDLIRLLSSAWDRVVQSGCRSIGIHQGGFERRMGYLYSQSVSYDMCFNHHHDEGRVQGGQDLRIKFPLVDHSQGLILYSDSIDTVLSWFMRWFDLSPVRSFTGDGIVLWHTTWNILRDLAQLAEVHLKSTPIGGLLKVLADQPPSDSDSGVSQESRSFAGFTSLYLEGVDFRIRNPVTTNRCDSFYVGDRSRDGAFVVTPLVDRLRHYPVAKISIERCYNFERKHWAMMQEQLPGVDVIWDGHEHSFASKEPEEVSVEEDESEPWSDSDEGFNTLG</sequence>